<dbReference type="AlphaFoldDB" id="A0A3B1CAV9"/>
<dbReference type="SUPFAM" id="SSF56042">
    <property type="entry name" value="PurM C-terminal domain-like"/>
    <property type="match status" value="1"/>
</dbReference>
<proteinExistence type="inferred from homology"/>
<dbReference type="GO" id="GO:0009030">
    <property type="term" value="F:thiamine-phosphate kinase activity"/>
    <property type="evidence" value="ECO:0007669"/>
    <property type="project" value="UniProtKB-EC"/>
</dbReference>
<dbReference type="Gene3D" id="3.90.650.10">
    <property type="entry name" value="PurM-like C-terminal domain"/>
    <property type="match status" value="1"/>
</dbReference>
<dbReference type="PANTHER" id="PTHR30270">
    <property type="entry name" value="THIAMINE-MONOPHOSPHATE KINASE"/>
    <property type="match status" value="1"/>
</dbReference>
<dbReference type="SUPFAM" id="SSF55326">
    <property type="entry name" value="PurM N-terminal domain-like"/>
    <property type="match status" value="1"/>
</dbReference>
<dbReference type="EC" id="2.7.4.16" evidence="3"/>
<organism evidence="3">
    <name type="scientific">hydrothermal vent metagenome</name>
    <dbReference type="NCBI Taxonomy" id="652676"/>
    <lineage>
        <taxon>unclassified sequences</taxon>
        <taxon>metagenomes</taxon>
        <taxon>ecological metagenomes</taxon>
    </lineage>
</organism>
<dbReference type="PANTHER" id="PTHR30270:SF0">
    <property type="entry name" value="THIAMINE-MONOPHOSPHATE KINASE"/>
    <property type="match status" value="1"/>
</dbReference>
<keyword evidence="3" id="KW-0418">Kinase</keyword>
<dbReference type="Pfam" id="PF02769">
    <property type="entry name" value="AIRS_C"/>
    <property type="match status" value="1"/>
</dbReference>
<dbReference type="GO" id="GO:0009228">
    <property type="term" value="P:thiamine biosynthetic process"/>
    <property type="evidence" value="ECO:0007669"/>
    <property type="project" value="InterPro"/>
</dbReference>
<protein>
    <submittedName>
        <fullName evidence="3">Thiamine-monophosphate kinase</fullName>
        <ecNumber evidence="3">2.7.4.16</ecNumber>
    </submittedName>
</protein>
<evidence type="ECO:0000259" key="1">
    <source>
        <dbReference type="Pfam" id="PF00586"/>
    </source>
</evidence>
<dbReference type="Pfam" id="PF00586">
    <property type="entry name" value="AIRS"/>
    <property type="match status" value="1"/>
</dbReference>
<dbReference type="NCBIfam" id="TIGR01379">
    <property type="entry name" value="thiL"/>
    <property type="match status" value="1"/>
</dbReference>
<dbReference type="InterPro" id="IPR036676">
    <property type="entry name" value="PurM-like_C_sf"/>
</dbReference>
<evidence type="ECO:0000313" key="3">
    <source>
        <dbReference type="EMBL" id="VAX25322.1"/>
    </source>
</evidence>
<evidence type="ECO:0000259" key="2">
    <source>
        <dbReference type="Pfam" id="PF02769"/>
    </source>
</evidence>
<feature type="domain" description="PurM-like C-terminal" evidence="2">
    <location>
        <begin position="154"/>
        <end position="306"/>
    </location>
</feature>
<gene>
    <name evidence="3" type="ORF">MNBD_NITROSPINAE02-667</name>
</gene>
<name>A0A3B1CAV9_9ZZZZ</name>
<dbReference type="Gene3D" id="3.30.1330.10">
    <property type="entry name" value="PurM-like, N-terminal domain"/>
    <property type="match status" value="1"/>
</dbReference>
<dbReference type="InterPro" id="IPR036921">
    <property type="entry name" value="PurM-like_N_sf"/>
</dbReference>
<reference evidence="3" key="1">
    <citation type="submission" date="2018-06" db="EMBL/GenBank/DDBJ databases">
        <authorList>
            <person name="Zhirakovskaya E."/>
        </authorList>
    </citation>
    <scope>NUCLEOTIDE SEQUENCE</scope>
</reference>
<dbReference type="InterPro" id="IPR016188">
    <property type="entry name" value="PurM-like_N"/>
</dbReference>
<dbReference type="PIRSF" id="PIRSF005303">
    <property type="entry name" value="Thiam_monoph_kin"/>
    <property type="match status" value="1"/>
</dbReference>
<dbReference type="InterPro" id="IPR010918">
    <property type="entry name" value="PurM-like_C_dom"/>
</dbReference>
<sequence>MSLVNEPDLIRRIERLFTKESKGLLVGIGDDCAIFRPKKGYDLLATTDTLTEGVHFKRSLTTPKLLGGKSAEVNLSDIAAMGALPKYLLLSISFTSAIDDKWMKDFLGGFRKSIEAHDCVLIGGNVSASGELSFTVTAIGEAPRGEKGTRNGARPGDYIFITGTPGDSALGLDILLKKKKPYTRAETRLVMRHNLPTARVKWGRQLVSGKFISAMIDISDGVALDLSRLLEASGHGASIDLALFPLSREALGIVSETGQKGWEKILGGGEDYELLFTVRPNKAHAVRRLIDSGKIVAACIGRVMPKVSGGAPITITGPGGLPFGLKKAGWLHR</sequence>
<dbReference type="InterPro" id="IPR006283">
    <property type="entry name" value="ThiL-like"/>
</dbReference>
<dbReference type="EMBL" id="UOGE01000105">
    <property type="protein sequence ID" value="VAX25322.1"/>
    <property type="molecule type" value="Genomic_DNA"/>
</dbReference>
<feature type="domain" description="PurM-like N-terminal" evidence="1">
    <location>
        <begin position="29"/>
        <end position="141"/>
    </location>
</feature>
<dbReference type="CDD" id="cd02194">
    <property type="entry name" value="ThiL"/>
    <property type="match status" value="1"/>
</dbReference>
<keyword evidence="3" id="KW-0808">Transferase</keyword>
<dbReference type="HAMAP" id="MF_02128">
    <property type="entry name" value="TMP_kinase"/>
    <property type="match status" value="1"/>
</dbReference>
<accession>A0A3B1CAV9</accession>